<keyword evidence="5" id="KW-0067">ATP-binding</keyword>
<dbReference type="NCBIfam" id="NF003544">
    <property type="entry name" value="PRK05201.1"/>
    <property type="match status" value="1"/>
</dbReference>
<dbReference type="InterPro" id="IPR027417">
    <property type="entry name" value="P-loop_NTPase"/>
</dbReference>
<evidence type="ECO:0000256" key="5">
    <source>
        <dbReference type="ARBA" id="ARBA00022840"/>
    </source>
</evidence>
<keyword evidence="10" id="KW-0346">Stress response</keyword>
<dbReference type="HOGENOM" id="CLU_033123_0_0_12"/>
<dbReference type="GO" id="GO:0051603">
    <property type="term" value="P:proteolysis involved in protein catabolic process"/>
    <property type="evidence" value="ECO:0007669"/>
    <property type="project" value="TreeGrafter"/>
</dbReference>
<dbReference type="InterPro" id="IPR019489">
    <property type="entry name" value="Clp_ATPase_C"/>
</dbReference>
<sequence length="467" mass="52817">MPKSAGRSILTEMLSEFKPTEIVRHLDGFIIGQADAKRAVAIALRNRERRLALGEHPLREEIHPKNIIMIGPTGVGKTEIARRLAKMANAPFIKVEATKYTEVGYVGRDVESMIRDLLMTAMKIVRQEFEERYKEDAEKRTEERLLDLLLSGKSAAEKPKDENAVTSTEDDDEAIARDIFRKKLRGGKLEDREVEFRAPQAASPQVAVQMMAIPGMEEIENQMQNMLGDIFPKKRENRKVSIAQARKLIYQEELEQLIDQEKLKEEAIRRTENTGIVFIDEIDKIASRGGKGSPDVSREGVQRDILPLVEGSTVNTRHGAVKTDHILFIAAGAFHIAAVTDLIPELQGRFPIRVELKPLNKEDYVSILKTPKNALAKQYQALLSTENVNIQFENSGFEAIAEIAYEMNSRNENIGARRLHTILEKLFEKPSFEPEKYSGKDVVVDRNFVTSELGDIVKNQDLSRFIL</sequence>
<feature type="coiled-coil region" evidence="7">
    <location>
        <begin position="240"/>
        <end position="274"/>
    </location>
</feature>
<evidence type="ECO:0000256" key="1">
    <source>
        <dbReference type="ARBA" id="ARBA00004496"/>
    </source>
</evidence>
<dbReference type="SMART" id="SM01086">
    <property type="entry name" value="ClpB_D2-small"/>
    <property type="match status" value="1"/>
</dbReference>
<evidence type="ECO:0000256" key="2">
    <source>
        <dbReference type="ARBA" id="ARBA00009771"/>
    </source>
</evidence>
<keyword evidence="3" id="KW-0963">Cytoplasm</keyword>
<evidence type="ECO:0000259" key="9">
    <source>
        <dbReference type="SMART" id="SM01086"/>
    </source>
</evidence>
<dbReference type="GO" id="GO:0008233">
    <property type="term" value="F:peptidase activity"/>
    <property type="evidence" value="ECO:0007669"/>
    <property type="project" value="InterPro"/>
</dbReference>
<dbReference type="Pfam" id="PF00004">
    <property type="entry name" value="AAA"/>
    <property type="match status" value="1"/>
</dbReference>
<keyword evidence="7" id="KW-0175">Coiled coil</keyword>
<name>I4B8G5_TURPD</name>
<evidence type="ECO:0000313" key="10">
    <source>
        <dbReference type="EMBL" id="AFM13572.1"/>
    </source>
</evidence>
<keyword evidence="6" id="KW-0143">Chaperone</keyword>
<proteinExistence type="inferred from homology"/>
<evidence type="ECO:0000256" key="7">
    <source>
        <dbReference type="SAM" id="Coils"/>
    </source>
</evidence>
<evidence type="ECO:0000256" key="6">
    <source>
        <dbReference type="ARBA" id="ARBA00023186"/>
    </source>
</evidence>
<keyword evidence="11" id="KW-1185">Reference proteome</keyword>
<dbReference type="InterPro" id="IPR050052">
    <property type="entry name" value="ATP-dep_Clp_protease_ClpX"/>
</dbReference>
<dbReference type="FunFam" id="3.40.50.300:FF:000220">
    <property type="entry name" value="ATP-dependent protease ATPase subunit HslU"/>
    <property type="match status" value="1"/>
</dbReference>
<feature type="domain" description="Clp ATPase C-terminal" evidence="9">
    <location>
        <begin position="359"/>
        <end position="458"/>
    </location>
</feature>
<dbReference type="InterPro" id="IPR003959">
    <property type="entry name" value="ATPase_AAA_core"/>
</dbReference>
<dbReference type="STRING" id="869212.Turpa_2933"/>
<gene>
    <name evidence="10" type="ordered locus">Turpa_2933</name>
</gene>
<dbReference type="PATRIC" id="fig|869212.3.peg.2955"/>
<dbReference type="PANTHER" id="PTHR48102:SF3">
    <property type="entry name" value="ATP-DEPENDENT PROTEASE ATPASE SUBUNIT HSLU"/>
    <property type="match status" value="1"/>
</dbReference>
<dbReference type="PANTHER" id="PTHR48102">
    <property type="entry name" value="ATP-DEPENDENT CLP PROTEASE ATP-BINDING SUBUNIT CLPX-LIKE, MITOCHONDRIAL-RELATED"/>
    <property type="match status" value="1"/>
</dbReference>
<keyword evidence="4" id="KW-0547">Nucleotide-binding</keyword>
<dbReference type="InterPro" id="IPR004491">
    <property type="entry name" value="HslU"/>
</dbReference>
<dbReference type="AlphaFoldDB" id="I4B8G5"/>
<dbReference type="GO" id="GO:0005524">
    <property type="term" value="F:ATP binding"/>
    <property type="evidence" value="ECO:0007669"/>
    <property type="project" value="UniProtKB-KW"/>
</dbReference>
<protein>
    <submittedName>
        <fullName evidence="10">Heat shock protein HslVU, ATPase subunit HslU</fullName>
    </submittedName>
</protein>
<dbReference type="GO" id="GO:0016887">
    <property type="term" value="F:ATP hydrolysis activity"/>
    <property type="evidence" value="ECO:0007669"/>
    <property type="project" value="InterPro"/>
</dbReference>
<dbReference type="Gene3D" id="1.10.8.10">
    <property type="entry name" value="DNA helicase RuvA subunit, C-terminal domain"/>
    <property type="match status" value="1"/>
</dbReference>
<dbReference type="SUPFAM" id="SSF52540">
    <property type="entry name" value="P-loop containing nucleoside triphosphate hydrolases"/>
    <property type="match status" value="1"/>
</dbReference>
<feature type="domain" description="AAA+ ATPase" evidence="8">
    <location>
        <begin position="63"/>
        <end position="360"/>
    </location>
</feature>
<comment type="similarity">
    <text evidence="2">Belongs to the ClpX chaperone family. HslU subfamily.</text>
</comment>
<reference evidence="10 11" key="1">
    <citation type="submission" date="2012-06" db="EMBL/GenBank/DDBJ databases">
        <title>The complete chromosome of genome of Turneriella parva DSM 21527.</title>
        <authorList>
            <consortium name="US DOE Joint Genome Institute (JGI-PGF)"/>
            <person name="Lucas S."/>
            <person name="Han J."/>
            <person name="Lapidus A."/>
            <person name="Bruce D."/>
            <person name="Goodwin L."/>
            <person name="Pitluck S."/>
            <person name="Peters L."/>
            <person name="Kyrpides N."/>
            <person name="Mavromatis K."/>
            <person name="Ivanova N."/>
            <person name="Mikhailova N."/>
            <person name="Chertkov O."/>
            <person name="Detter J.C."/>
            <person name="Tapia R."/>
            <person name="Han C."/>
            <person name="Land M."/>
            <person name="Hauser L."/>
            <person name="Markowitz V."/>
            <person name="Cheng J.-F."/>
            <person name="Hugenholtz P."/>
            <person name="Woyke T."/>
            <person name="Wu D."/>
            <person name="Gronow S."/>
            <person name="Wellnitz S."/>
            <person name="Brambilla E."/>
            <person name="Klenk H.-P."/>
            <person name="Eisen J.A."/>
        </authorList>
    </citation>
    <scope>NUCLEOTIDE SEQUENCE [LARGE SCALE GENOMIC DNA]</scope>
    <source>
        <strain evidence="11">ATCC BAA-1111 / DSM 21527 / NCTC 11395 / H</strain>
    </source>
</reference>
<evidence type="ECO:0000256" key="3">
    <source>
        <dbReference type="ARBA" id="ARBA00022490"/>
    </source>
</evidence>
<dbReference type="Gene3D" id="3.40.50.300">
    <property type="entry name" value="P-loop containing nucleotide triphosphate hydrolases"/>
    <property type="match status" value="2"/>
</dbReference>
<evidence type="ECO:0000313" key="11">
    <source>
        <dbReference type="Proteomes" id="UP000006048"/>
    </source>
</evidence>
<organism evidence="10 11">
    <name type="scientific">Turneriella parva (strain ATCC BAA-1111 / DSM 21527 / NCTC 11395 / H)</name>
    <name type="common">Leptospira parva</name>
    <dbReference type="NCBI Taxonomy" id="869212"/>
    <lineage>
        <taxon>Bacteria</taxon>
        <taxon>Pseudomonadati</taxon>
        <taxon>Spirochaetota</taxon>
        <taxon>Spirochaetia</taxon>
        <taxon>Leptospirales</taxon>
        <taxon>Leptospiraceae</taxon>
        <taxon>Turneriella</taxon>
    </lineage>
</organism>
<dbReference type="GO" id="GO:0009376">
    <property type="term" value="C:HslUV protease complex"/>
    <property type="evidence" value="ECO:0007669"/>
    <property type="project" value="InterPro"/>
</dbReference>
<dbReference type="SMART" id="SM00382">
    <property type="entry name" value="AAA"/>
    <property type="match status" value="1"/>
</dbReference>
<dbReference type="Gene3D" id="1.10.8.60">
    <property type="match status" value="1"/>
</dbReference>
<accession>I4B8G5</accession>
<dbReference type="InterPro" id="IPR003593">
    <property type="entry name" value="AAA+_ATPase"/>
</dbReference>
<evidence type="ECO:0000256" key="4">
    <source>
        <dbReference type="ARBA" id="ARBA00022741"/>
    </source>
</evidence>
<dbReference type="FunFam" id="3.40.50.300:FF:000213">
    <property type="entry name" value="ATP-dependent protease ATPase subunit HslU"/>
    <property type="match status" value="1"/>
</dbReference>
<dbReference type="EMBL" id="CP002959">
    <property type="protein sequence ID" value="AFM13572.1"/>
    <property type="molecule type" value="Genomic_DNA"/>
</dbReference>
<dbReference type="KEGG" id="tpx:Turpa_2933"/>
<dbReference type="Pfam" id="PF07724">
    <property type="entry name" value="AAA_2"/>
    <property type="match status" value="1"/>
</dbReference>
<dbReference type="Proteomes" id="UP000006048">
    <property type="component" value="Chromosome"/>
</dbReference>
<comment type="subcellular location">
    <subcellularLocation>
        <location evidence="1">Cytoplasm</location>
    </subcellularLocation>
</comment>
<evidence type="ECO:0000259" key="8">
    <source>
        <dbReference type="SMART" id="SM00382"/>
    </source>
</evidence>
<dbReference type="NCBIfam" id="TIGR00390">
    <property type="entry name" value="hslU"/>
    <property type="match status" value="1"/>
</dbReference>